<evidence type="ECO:0000256" key="4">
    <source>
        <dbReference type="ARBA" id="ARBA00022737"/>
    </source>
</evidence>
<proteinExistence type="inferred from homology"/>
<evidence type="ECO:0000313" key="7">
    <source>
        <dbReference type="EMBL" id="TNJ38084.1"/>
    </source>
</evidence>
<dbReference type="InterPro" id="IPR036390">
    <property type="entry name" value="WH_DNA-bd_sf"/>
</dbReference>
<evidence type="ECO:0000256" key="3">
    <source>
        <dbReference type="ARBA" id="ARBA00022505"/>
    </source>
</evidence>
<name>A0A5C4S3W9_PROVB</name>
<dbReference type="PROSITE" id="PS51866">
    <property type="entry name" value="MOP"/>
    <property type="match status" value="2"/>
</dbReference>
<dbReference type="InterPro" id="IPR005116">
    <property type="entry name" value="Transp-assoc_OB_typ1"/>
</dbReference>
<dbReference type="Pfam" id="PF00126">
    <property type="entry name" value="HTH_1"/>
    <property type="match status" value="1"/>
</dbReference>
<dbReference type="InterPro" id="IPR051815">
    <property type="entry name" value="Molybdate_resp_trans_reg"/>
</dbReference>
<dbReference type="NCBIfam" id="TIGR00638">
    <property type="entry name" value="Mop"/>
    <property type="match status" value="2"/>
</dbReference>
<dbReference type="InterPro" id="IPR008995">
    <property type="entry name" value="Mo/tungstate-bd_C_term_dom"/>
</dbReference>
<dbReference type="PANTHER" id="PTHR30432">
    <property type="entry name" value="TRANSCRIPTIONAL REGULATOR MODE"/>
    <property type="match status" value="1"/>
</dbReference>
<comment type="caution">
    <text evidence="7">The sequence shown here is derived from an EMBL/GenBank/DDBJ whole genome shotgun (WGS) entry which is preliminary data.</text>
</comment>
<dbReference type="SUPFAM" id="SSF50331">
    <property type="entry name" value="MOP-like"/>
    <property type="match status" value="2"/>
</dbReference>
<dbReference type="PIRSF" id="PIRSF005763">
    <property type="entry name" value="Txn_reg_ModE"/>
    <property type="match status" value="1"/>
</dbReference>
<evidence type="ECO:0000256" key="2">
    <source>
        <dbReference type="ARBA" id="ARBA00022448"/>
    </source>
</evidence>
<dbReference type="InterPro" id="IPR036388">
    <property type="entry name" value="WH-like_DNA-bd_sf"/>
</dbReference>
<gene>
    <name evidence="7" type="ORF">FGF68_02575</name>
</gene>
<feature type="domain" description="Mop" evidence="6">
    <location>
        <begin position="202"/>
        <end position="268"/>
    </location>
</feature>
<dbReference type="RefSeq" id="WP_068867700.1">
    <property type="nucleotide sequence ID" value="NZ_VDCI01000001.1"/>
</dbReference>
<dbReference type="InterPro" id="IPR003725">
    <property type="entry name" value="ModE-bd_N"/>
</dbReference>
<protein>
    <submittedName>
        <fullName evidence="7">LysR family transcriptional regulator</fullName>
    </submittedName>
</protein>
<keyword evidence="8" id="KW-1185">Reference proteome</keyword>
<dbReference type="Pfam" id="PF03459">
    <property type="entry name" value="TOBE"/>
    <property type="match status" value="2"/>
</dbReference>
<feature type="domain" description="Mop" evidence="6">
    <location>
        <begin position="130"/>
        <end position="196"/>
    </location>
</feature>
<dbReference type="Gene3D" id="1.10.10.10">
    <property type="entry name" value="Winged helix-like DNA-binding domain superfamily/Winged helix DNA-binding domain"/>
    <property type="match status" value="1"/>
</dbReference>
<evidence type="ECO:0000313" key="8">
    <source>
        <dbReference type="Proteomes" id="UP000309544"/>
    </source>
</evidence>
<dbReference type="Gene3D" id="2.40.50.100">
    <property type="match status" value="2"/>
</dbReference>
<dbReference type="GO" id="GO:0030151">
    <property type="term" value="F:molybdenum ion binding"/>
    <property type="evidence" value="ECO:0007669"/>
    <property type="project" value="UniProtKB-UniRule"/>
</dbReference>
<evidence type="ECO:0000256" key="1">
    <source>
        <dbReference type="ARBA" id="ARBA00008110"/>
    </source>
</evidence>
<organism evidence="7 8">
    <name type="scientific">Prosthecochloris vibrioformis</name>
    <name type="common">Chlorobium vibrioforme</name>
    <dbReference type="NCBI Taxonomy" id="1098"/>
    <lineage>
        <taxon>Bacteria</taxon>
        <taxon>Pseudomonadati</taxon>
        <taxon>Chlorobiota</taxon>
        <taxon>Chlorobiia</taxon>
        <taxon>Chlorobiales</taxon>
        <taxon>Chlorobiaceae</taxon>
        <taxon>Prosthecochloris</taxon>
    </lineage>
</organism>
<dbReference type="InterPro" id="IPR004606">
    <property type="entry name" value="Mop_domain"/>
</dbReference>
<dbReference type="NCBIfam" id="TIGR00637">
    <property type="entry name" value="ModE_repress"/>
    <property type="match status" value="1"/>
</dbReference>
<dbReference type="EMBL" id="VDCI01000001">
    <property type="protein sequence ID" value="TNJ38084.1"/>
    <property type="molecule type" value="Genomic_DNA"/>
</dbReference>
<dbReference type="InterPro" id="IPR016462">
    <property type="entry name" value="ModE"/>
</dbReference>
<evidence type="ECO:0000259" key="6">
    <source>
        <dbReference type="PROSITE" id="PS51866"/>
    </source>
</evidence>
<dbReference type="GO" id="GO:0015689">
    <property type="term" value="P:molybdate ion transport"/>
    <property type="evidence" value="ECO:0007669"/>
    <property type="project" value="UniProtKB-UniRule"/>
</dbReference>
<evidence type="ECO:0000256" key="5">
    <source>
        <dbReference type="PIRNR" id="PIRNR005763"/>
    </source>
</evidence>
<dbReference type="Proteomes" id="UP000309544">
    <property type="component" value="Unassembled WGS sequence"/>
</dbReference>
<keyword evidence="2 5" id="KW-0813">Transport</keyword>
<comment type="similarity">
    <text evidence="1 5">Belongs to the ModE family.</text>
</comment>
<reference evidence="7 8" key="1">
    <citation type="submission" date="2019-05" db="EMBL/GenBank/DDBJ databases">
        <title>Draft Whole-Genome sequence of the green sulfur bacterium Prosthecochloris vibrioformis DSM 260.</title>
        <authorList>
            <person name="Meyer T.E."/>
            <person name="Kyndt J.A."/>
        </authorList>
    </citation>
    <scope>NUCLEOTIDE SEQUENCE [LARGE SCALE GENOMIC DNA]</scope>
    <source>
        <strain evidence="7 8">DSM 260</strain>
    </source>
</reference>
<dbReference type="PANTHER" id="PTHR30432:SF1">
    <property type="entry name" value="DNA-BINDING TRANSCRIPTIONAL DUAL REGULATOR MODE"/>
    <property type="match status" value="1"/>
</dbReference>
<keyword evidence="3 5" id="KW-0500">Molybdenum</keyword>
<dbReference type="InterPro" id="IPR000847">
    <property type="entry name" value="LysR_HTH_N"/>
</dbReference>
<accession>A0A5C4S3W9</accession>
<dbReference type="SUPFAM" id="SSF46785">
    <property type="entry name" value="Winged helix' DNA-binding domain"/>
    <property type="match status" value="1"/>
</dbReference>
<keyword evidence="4" id="KW-0677">Repeat</keyword>
<dbReference type="GO" id="GO:0003700">
    <property type="term" value="F:DNA-binding transcription factor activity"/>
    <property type="evidence" value="ECO:0007669"/>
    <property type="project" value="InterPro"/>
</dbReference>
<sequence length="269" mass="28995">MTEGKHAIELDGNLWFTKAETRFLGADRIALLKSIDELGSINKAAKAQGISYKTAWQLVNTINNLADRPLVERTAGGKDGGGTVLTPSGRTMLEQYDIIEEEHRKFLENLEDRLADSGKLYKFLNRVSMNISARNILSGTITHITREAVNAEVTLSLKGNIPLTAIVTNSAIDKLKLEVGGKAIAIIKSSYVIVGKEIDVQKVSTRNVLNGTIARIIEGPVNSEVDIAVGDGNIITAIITHESSRNLGLKEGDPACAMFKASSVIIGIT</sequence>
<dbReference type="AlphaFoldDB" id="A0A5C4S3W9"/>